<dbReference type="HOGENOM" id="CLU_529659_0_0_11"/>
<accession>D5UHP9</accession>
<feature type="compositionally biased region" description="Basic and acidic residues" evidence="1">
    <location>
        <begin position="318"/>
        <end position="330"/>
    </location>
</feature>
<gene>
    <name evidence="2" type="ordered locus">Cfla_0406</name>
</gene>
<protein>
    <submittedName>
        <fullName evidence="2">Uncharacterized protein</fullName>
    </submittedName>
</protein>
<reference evidence="2 3" key="1">
    <citation type="journal article" date="2010" name="Stand. Genomic Sci.">
        <title>Complete genome sequence of Cellulomonas flavigena type strain (134).</title>
        <authorList>
            <person name="Abt B."/>
            <person name="Foster B."/>
            <person name="Lapidus A."/>
            <person name="Clum A."/>
            <person name="Sun H."/>
            <person name="Pukall R."/>
            <person name="Lucas S."/>
            <person name="Glavina Del Rio T."/>
            <person name="Nolan M."/>
            <person name="Tice H."/>
            <person name="Cheng J.F."/>
            <person name="Pitluck S."/>
            <person name="Liolios K."/>
            <person name="Ivanova N."/>
            <person name="Mavromatis K."/>
            <person name="Ovchinnikova G."/>
            <person name="Pati A."/>
            <person name="Goodwin L."/>
            <person name="Chen A."/>
            <person name="Palaniappan K."/>
            <person name="Land M."/>
            <person name="Hauser L."/>
            <person name="Chang Y.J."/>
            <person name="Jeffries C.D."/>
            <person name="Rohde M."/>
            <person name="Goker M."/>
            <person name="Woyke T."/>
            <person name="Bristow J."/>
            <person name="Eisen J.A."/>
            <person name="Markowitz V."/>
            <person name="Hugenholtz P."/>
            <person name="Kyrpides N.C."/>
            <person name="Klenk H.P."/>
        </authorList>
    </citation>
    <scope>NUCLEOTIDE SEQUENCE [LARGE SCALE GENOMIC DNA]</scope>
    <source>
        <strain evidence="3">ATCC 482 / DSM 20109 / BCRC 11376 / JCM 18109 / NBRC 3775 / NCIMB 8073 / NRS 134</strain>
    </source>
</reference>
<feature type="compositionally biased region" description="Basic and acidic residues" evidence="1">
    <location>
        <begin position="414"/>
        <end position="430"/>
    </location>
</feature>
<keyword evidence="3" id="KW-1185">Reference proteome</keyword>
<feature type="compositionally biased region" description="Basic and acidic residues" evidence="1">
    <location>
        <begin position="158"/>
        <end position="169"/>
    </location>
</feature>
<proteinExistence type="predicted"/>
<feature type="region of interest" description="Disordered" evidence="1">
    <location>
        <begin position="148"/>
        <end position="169"/>
    </location>
</feature>
<feature type="region of interest" description="Disordered" evidence="1">
    <location>
        <begin position="303"/>
        <end position="340"/>
    </location>
</feature>
<dbReference type="Proteomes" id="UP000000849">
    <property type="component" value="Chromosome"/>
</dbReference>
<organism evidence="2 3">
    <name type="scientific">Cellulomonas flavigena (strain ATCC 482 / DSM 20109 / BCRC 11376 / JCM 18109 / NBRC 3775 / NCIMB 8073 / NRS 134)</name>
    <dbReference type="NCBI Taxonomy" id="446466"/>
    <lineage>
        <taxon>Bacteria</taxon>
        <taxon>Bacillati</taxon>
        <taxon>Actinomycetota</taxon>
        <taxon>Actinomycetes</taxon>
        <taxon>Micrococcales</taxon>
        <taxon>Cellulomonadaceae</taxon>
        <taxon>Cellulomonas</taxon>
    </lineage>
</organism>
<evidence type="ECO:0000313" key="2">
    <source>
        <dbReference type="EMBL" id="ADG73323.1"/>
    </source>
</evidence>
<evidence type="ECO:0000313" key="3">
    <source>
        <dbReference type="Proteomes" id="UP000000849"/>
    </source>
</evidence>
<feature type="region of interest" description="Disordered" evidence="1">
    <location>
        <begin position="382"/>
        <end position="452"/>
    </location>
</feature>
<feature type="compositionally biased region" description="Basic and acidic residues" evidence="1">
    <location>
        <begin position="386"/>
        <end position="399"/>
    </location>
</feature>
<evidence type="ECO:0000256" key="1">
    <source>
        <dbReference type="SAM" id="MobiDB-lite"/>
    </source>
</evidence>
<name>D5UHP9_CELFN</name>
<sequence>MSMNDSWPSYPSRRSRFEYCQGDRAVLLGPHRDGQHHVRPGRRLGEEQVGDDEEVERVEPVGDPARVGSGHADVRREQQQRPHPAGGAESAQHLGGGHPRPRQARRVDAPHSRDVGAVRAVGELAVPGQLVGLLPVLAPALPVALTGERPVPRTRAPRQPERERQVDERLRGRRPRRVLLGAPCRHHHRGGRRPQQLRDRLQVTRGDARDPLHPVRPVPGHRLADRLEPHRPRRDVLLVHPAPAHHQVQQTVGQGGVGAGARLQVQVRRARRGRGARVDDHVPGTALAAGFQVLDERRHGLGRVRADQEQDVGQGQVRDGERQPAVDPERAGGGGRGRRHAPAAVVVDRARPQHRPGELAQQVRLLVGQAAAAEAPDRVAAVPPLRRPDGRGDGVERLVPRRLPQRRGAVTGEGPHERGREPLGVREQVGRRPALGAQSASVRREVRRGQPHVGSLVPRAARHVELHAALQRAVRAVRRHRPDRFGARHGRRRRELRPHRSMVWCSGYARSAAA</sequence>
<feature type="region of interest" description="Disordered" evidence="1">
    <location>
        <begin position="28"/>
        <end position="111"/>
    </location>
</feature>
<dbReference type="KEGG" id="cfl:Cfla_0406"/>
<dbReference type="EMBL" id="CP001964">
    <property type="protein sequence ID" value="ADG73323.1"/>
    <property type="molecule type" value="Genomic_DNA"/>
</dbReference>
<dbReference type="AlphaFoldDB" id="D5UHP9"/>